<dbReference type="GO" id="GO:0031564">
    <property type="term" value="P:transcription antitermination"/>
    <property type="evidence" value="ECO:0007669"/>
    <property type="project" value="UniProtKB-KW"/>
</dbReference>
<dbReference type="Gene3D" id="1.10.940.10">
    <property type="entry name" value="NusB-like"/>
    <property type="match status" value="1"/>
</dbReference>
<dbReference type="HOGENOM" id="CLU_087843_2_3_11"/>
<evidence type="ECO:0000313" key="10">
    <source>
        <dbReference type="Proteomes" id="UP000000376"/>
    </source>
</evidence>
<comment type="similarity">
    <text evidence="1 6">Belongs to the NusB family.</text>
</comment>
<organism evidence="9 10">
    <name type="scientific">Arcanobacterium haemolyticum (strain ATCC 9345 / DSM 20595 / CCM 5947 / CCUG 17215 / LMG 16163 / NBRC 15585 / NCTC 8452 / 11018)</name>
    <dbReference type="NCBI Taxonomy" id="644284"/>
    <lineage>
        <taxon>Bacteria</taxon>
        <taxon>Bacillati</taxon>
        <taxon>Actinomycetota</taxon>
        <taxon>Actinomycetes</taxon>
        <taxon>Actinomycetales</taxon>
        <taxon>Actinomycetaceae</taxon>
        <taxon>Arcanobacterium</taxon>
    </lineage>
</organism>
<dbReference type="AlphaFoldDB" id="D7BNS8"/>
<dbReference type="GO" id="GO:0006353">
    <property type="term" value="P:DNA-templated transcription termination"/>
    <property type="evidence" value="ECO:0007669"/>
    <property type="project" value="UniProtKB-UniRule"/>
</dbReference>
<evidence type="ECO:0000256" key="3">
    <source>
        <dbReference type="ARBA" id="ARBA00022884"/>
    </source>
</evidence>
<dbReference type="NCBIfam" id="TIGR01951">
    <property type="entry name" value="nusB"/>
    <property type="match status" value="1"/>
</dbReference>
<dbReference type="InterPro" id="IPR011605">
    <property type="entry name" value="NusB_fam"/>
</dbReference>
<evidence type="ECO:0000256" key="2">
    <source>
        <dbReference type="ARBA" id="ARBA00022814"/>
    </source>
</evidence>
<feature type="region of interest" description="Disordered" evidence="7">
    <location>
        <begin position="1"/>
        <end position="22"/>
    </location>
</feature>
<sequence length="159" mass="17900">MSNEERTQQRRNNGRKGRSLQRQRALDVLYEADVRGAEHDLASLLEERSQLSPSQQPIQKYGQLIVSTYAEWADDVDSMIEAASPQWALARMSVVDRNLLRIGATELMYLDVPTAIVVKEITALVRDFSTDKAVGFTMGVLNRIAEIRSEETSGRDTSE</sequence>
<keyword evidence="3 6" id="KW-0694">RNA-binding</keyword>
<feature type="domain" description="NusB/RsmB/TIM44" evidence="8">
    <location>
        <begin position="21"/>
        <end position="145"/>
    </location>
</feature>
<comment type="function">
    <text evidence="6">Involved in transcription antitermination. Required for transcription of ribosomal RNA (rRNA) genes. Binds specifically to the boxA antiterminator sequence of the ribosomal RNA (rrn) operons.</text>
</comment>
<evidence type="ECO:0000256" key="7">
    <source>
        <dbReference type="SAM" id="MobiDB-lite"/>
    </source>
</evidence>
<evidence type="ECO:0000256" key="1">
    <source>
        <dbReference type="ARBA" id="ARBA00005952"/>
    </source>
</evidence>
<keyword evidence="5 6" id="KW-0804">Transcription</keyword>
<dbReference type="Proteomes" id="UP000000376">
    <property type="component" value="Chromosome"/>
</dbReference>
<reference evidence="9 10" key="1">
    <citation type="journal article" date="2010" name="Stand. Genomic Sci.">
        <title>Complete genome sequence of Arcanobacterium haemolyticum type strain (11018).</title>
        <authorList>
            <person name="Yasawong M."/>
            <person name="Teshima H."/>
            <person name="Lapidus A."/>
            <person name="Nolan M."/>
            <person name="Lucas S."/>
            <person name="Glavina Del Rio T."/>
            <person name="Tice H."/>
            <person name="Cheng J."/>
            <person name="Bruce D."/>
            <person name="Detter C."/>
            <person name="Tapia R."/>
            <person name="Han C."/>
            <person name="Goodwin L."/>
            <person name="Pitluck S."/>
            <person name="Liolios K."/>
            <person name="Ivanova N."/>
            <person name="Mavromatis K."/>
            <person name="Mikhailova N."/>
            <person name="Pati A."/>
            <person name="Chen A."/>
            <person name="Palaniappan K."/>
            <person name="Land M."/>
            <person name="Hauser L."/>
            <person name="Chang Y."/>
            <person name="Jeffries C."/>
            <person name="Rohde M."/>
            <person name="Sikorski J."/>
            <person name="Pukall R."/>
            <person name="Goker M."/>
            <person name="Woyke T."/>
            <person name="Bristow J."/>
            <person name="Eisen J."/>
            <person name="Markowitz V."/>
            <person name="Hugenholtz P."/>
            <person name="Kyrpides N."/>
            <person name="Klenk H."/>
        </authorList>
    </citation>
    <scope>NUCLEOTIDE SEQUENCE [LARGE SCALE GENOMIC DNA]</scope>
    <source>
        <strain evidence="10">ATCC 9345 / DSM 20595 / CCUG 17215 / LMG 16163 / NBRC 15585 / NCTC 8452 / 11018</strain>
    </source>
</reference>
<protein>
    <recommendedName>
        <fullName evidence="6">Transcription antitermination protein NusB</fullName>
    </recommendedName>
    <alternativeName>
        <fullName evidence="6">Antitermination factor NusB</fullName>
    </alternativeName>
</protein>
<dbReference type="Pfam" id="PF01029">
    <property type="entry name" value="NusB"/>
    <property type="match status" value="1"/>
</dbReference>
<evidence type="ECO:0000313" key="9">
    <source>
        <dbReference type="EMBL" id="ADH92577.1"/>
    </source>
</evidence>
<gene>
    <name evidence="6" type="primary">nusB</name>
    <name evidence="9" type="ordered locus">Arch_0851</name>
</gene>
<dbReference type="GO" id="GO:0005829">
    <property type="term" value="C:cytosol"/>
    <property type="evidence" value="ECO:0007669"/>
    <property type="project" value="TreeGrafter"/>
</dbReference>
<dbReference type="GO" id="GO:0003723">
    <property type="term" value="F:RNA binding"/>
    <property type="evidence" value="ECO:0007669"/>
    <property type="project" value="UniProtKB-UniRule"/>
</dbReference>
<dbReference type="InterPro" id="IPR035926">
    <property type="entry name" value="NusB-like_sf"/>
</dbReference>
<dbReference type="SUPFAM" id="SSF48013">
    <property type="entry name" value="NusB-like"/>
    <property type="match status" value="1"/>
</dbReference>
<keyword evidence="10" id="KW-1185">Reference proteome</keyword>
<evidence type="ECO:0000259" key="8">
    <source>
        <dbReference type="Pfam" id="PF01029"/>
    </source>
</evidence>
<evidence type="ECO:0000256" key="4">
    <source>
        <dbReference type="ARBA" id="ARBA00023015"/>
    </source>
</evidence>
<dbReference type="PANTHER" id="PTHR11078:SF3">
    <property type="entry name" value="ANTITERMINATION NUSB DOMAIN-CONTAINING PROTEIN"/>
    <property type="match status" value="1"/>
</dbReference>
<dbReference type="KEGG" id="ahe:Arch_0851"/>
<dbReference type="RefSeq" id="WP_013170073.1">
    <property type="nucleotide sequence ID" value="NC_014218.1"/>
</dbReference>
<accession>D7BNS8</accession>
<dbReference type="HAMAP" id="MF_00073">
    <property type="entry name" value="NusB"/>
    <property type="match status" value="1"/>
</dbReference>
<dbReference type="eggNOG" id="COG0781">
    <property type="taxonomic scope" value="Bacteria"/>
</dbReference>
<evidence type="ECO:0000256" key="5">
    <source>
        <dbReference type="ARBA" id="ARBA00023163"/>
    </source>
</evidence>
<keyword evidence="4 6" id="KW-0805">Transcription regulation</keyword>
<dbReference type="STRING" id="644284.Arch_0851"/>
<name>D7BNS8_ARCHD</name>
<feature type="compositionally biased region" description="Basic residues" evidence="7">
    <location>
        <begin position="12"/>
        <end position="21"/>
    </location>
</feature>
<proteinExistence type="inferred from homology"/>
<evidence type="ECO:0000256" key="6">
    <source>
        <dbReference type="HAMAP-Rule" id="MF_00073"/>
    </source>
</evidence>
<dbReference type="OrthoDB" id="3528057at2"/>
<dbReference type="PANTHER" id="PTHR11078">
    <property type="entry name" value="N UTILIZATION SUBSTANCE PROTEIN B-RELATED"/>
    <property type="match status" value="1"/>
</dbReference>
<dbReference type="EMBL" id="CP002045">
    <property type="protein sequence ID" value="ADH92577.1"/>
    <property type="molecule type" value="Genomic_DNA"/>
</dbReference>
<dbReference type="InterPro" id="IPR006027">
    <property type="entry name" value="NusB_RsmB_TIM44"/>
</dbReference>
<keyword evidence="2 6" id="KW-0889">Transcription antitermination</keyword>